<evidence type="ECO:0000256" key="2">
    <source>
        <dbReference type="ARBA" id="ARBA00005013"/>
    </source>
</evidence>
<comment type="similarity">
    <text evidence="3 8">Belongs to the DHNA family.</text>
</comment>
<keyword evidence="4 8" id="KW-0289">Folate biosynthesis</keyword>
<dbReference type="EMBL" id="CAJHUC010001183">
    <property type="protein sequence ID" value="CAD7700138.1"/>
    <property type="molecule type" value="Genomic_DNA"/>
</dbReference>
<evidence type="ECO:0000256" key="7">
    <source>
        <dbReference type="ARBA" id="ARBA00063311"/>
    </source>
</evidence>
<dbReference type="InterPro" id="IPR006156">
    <property type="entry name" value="Dihydroneopterin_aldolase"/>
</dbReference>
<dbReference type="SMART" id="SM00905">
    <property type="entry name" value="FolB"/>
    <property type="match status" value="1"/>
</dbReference>
<comment type="pathway">
    <text evidence="2 8">Cofactor biosynthesis; tetrahydrofolate biosynthesis; 2-amino-4-hydroxy-6-hydroxymethyl-7,8-dihydropteridine diphosphate from 7,8-dihydroneopterin triphosphate: step 3/4.</text>
</comment>
<dbReference type="GO" id="GO:0046654">
    <property type="term" value="P:tetrahydrofolate biosynthetic process"/>
    <property type="evidence" value="ECO:0007669"/>
    <property type="project" value="UniProtKB-UniRule"/>
</dbReference>
<dbReference type="FunFam" id="3.30.1130.10:FF:000003">
    <property type="entry name" value="7,8-dihydroneopterin aldolase"/>
    <property type="match status" value="1"/>
</dbReference>
<dbReference type="NCBIfam" id="TIGR00526">
    <property type="entry name" value="folB_dom"/>
    <property type="match status" value="1"/>
</dbReference>
<keyword evidence="5 8" id="KW-0456">Lyase</keyword>
<dbReference type="GO" id="GO:0046656">
    <property type="term" value="P:folic acid biosynthetic process"/>
    <property type="evidence" value="ECO:0007669"/>
    <property type="project" value="UniProtKB-UniRule"/>
</dbReference>
<sequence>MLRILQSVGRHVGGPESSRRLWSRAVEAASRNSTDGLDRIELRGLTFFGYHGVLPEEQKLGQRFIVDATLFCDLSAAAEHDSIDRTVDYSKAHRQIASIVEGEPVKLIESLADRIASALLSTQNELAAVEIRVIKPQVPIAGTLDSVGMLGAD</sequence>
<comment type="function">
    <text evidence="6">Catalyzes the conversion of 7,8-dihydroneopterin into 6-hydroxymethyl-7,8-dihydropterin, a biosynthetic precursor of the vitamin tetrahydrofolate. Can use L-threo-dihydroneopterin and D-erythro-dihydroneopterin as substrates for the formation of 6-hydroxymethyldihydropterin, but it can also catalyze the epimerization of carbon 2' of dihydroneopterin and dihydromonapterin.</text>
</comment>
<dbReference type="OrthoDB" id="1863886at2759"/>
<evidence type="ECO:0000259" key="9">
    <source>
        <dbReference type="SMART" id="SM00905"/>
    </source>
</evidence>
<dbReference type="CDD" id="cd00534">
    <property type="entry name" value="DHNA_DHNTPE"/>
    <property type="match status" value="1"/>
</dbReference>
<organism evidence="10 11">
    <name type="scientific">Ostreobium quekettii</name>
    <dbReference type="NCBI Taxonomy" id="121088"/>
    <lineage>
        <taxon>Eukaryota</taxon>
        <taxon>Viridiplantae</taxon>
        <taxon>Chlorophyta</taxon>
        <taxon>core chlorophytes</taxon>
        <taxon>Ulvophyceae</taxon>
        <taxon>TCBD clade</taxon>
        <taxon>Bryopsidales</taxon>
        <taxon>Ostreobineae</taxon>
        <taxon>Ostreobiaceae</taxon>
        <taxon>Ostreobium</taxon>
    </lineage>
</organism>
<feature type="domain" description="Dihydroneopterin aldolase/epimerase" evidence="9">
    <location>
        <begin position="40"/>
        <end position="151"/>
    </location>
</feature>
<dbReference type="EC" id="4.1.2.25" evidence="8"/>
<dbReference type="InterPro" id="IPR043133">
    <property type="entry name" value="GTP-CH-I_C/QueF"/>
</dbReference>
<dbReference type="NCBIfam" id="TIGR00525">
    <property type="entry name" value="folB"/>
    <property type="match status" value="1"/>
</dbReference>
<evidence type="ECO:0000256" key="6">
    <source>
        <dbReference type="ARBA" id="ARBA00055579"/>
    </source>
</evidence>
<comment type="subunit">
    <text evidence="7">Homooctamer. Forms a hollow cylinder assembled from two ring-shaped tetramers.</text>
</comment>
<dbReference type="GO" id="GO:0004150">
    <property type="term" value="F:dihydroneopterin aldolase activity"/>
    <property type="evidence" value="ECO:0007669"/>
    <property type="project" value="UniProtKB-UniRule"/>
</dbReference>
<comment type="catalytic activity">
    <reaction evidence="1 8">
        <text>7,8-dihydroneopterin = 6-hydroxymethyl-7,8-dihydropterin + glycolaldehyde</text>
        <dbReference type="Rhea" id="RHEA:10540"/>
        <dbReference type="ChEBI" id="CHEBI:17001"/>
        <dbReference type="ChEBI" id="CHEBI:17071"/>
        <dbReference type="ChEBI" id="CHEBI:44841"/>
        <dbReference type="EC" id="4.1.2.25"/>
    </reaction>
</comment>
<dbReference type="Gene3D" id="3.30.1130.10">
    <property type="match status" value="1"/>
</dbReference>
<dbReference type="GO" id="GO:0005737">
    <property type="term" value="C:cytoplasm"/>
    <property type="evidence" value="ECO:0007669"/>
    <property type="project" value="TreeGrafter"/>
</dbReference>
<evidence type="ECO:0000256" key="5">
    <source>
        <dbReference type="ARBA" id="ARBA00023239"/>
    </source>
</evidence>
<dbReference type="SUPFAM" id="SSF55620">
    <property type="entry name" value="Tetrahydrobiopterin biosynthesis enzymes-like"/>
    <property type="match status" value="1"/>
</dbReference>
<dbReference type="Proteomes" id="UP000708148">
    <property type="component" value="Unassembled WGS sequence"/>
</dbReference>
<dbReference type="InterPro" id="IPR006157">
    <property type="entry name" value="FolB_dom"/>
</dbReference>
<proteinExistence type="inferred from homology"/>
<dbReference type="PANTHER" id="PTHR42844:SF1">
    <property type="entry name" value="DIHYDRONEOPTERIN ALDOLASE 1-RELATED"/>
    <property type="match status" value="1"/>
</dbReference>
<comment type="function">
    <text evidence="8">Catalyzes the conversion of 7,8-dihydroneopterin to 6-hydroxymethyl-7,8-dihydropterin.</text>
</comment>
<evidence type="ECO:0000256" key="8">
    <source>
        <dbReference type="RuleBase" id="RU362079"/>
    </source>
</evidence>
<accession>A0A8S1IY82</accession>
<name>A0A8S1IY82_9CHLO</name>
<protein>
    <recommendedName>
        <fullName evidence="8">7,8-dihydroneopterin aldolase</fullName>
        <ecNumber evidence="8">4.1.2.25</ecNumber>
    </recommendedName>
</protein>
<comment type="caution">
    <text evidence="10">The sequence shown here is derived from an EMBL/GenBank/DDBJ whole genome shotgun (WGS) entry which is preliminary data.</text>
</comment>
<keyword evidence="11" id="KW-1185">Reference proteome</keyword>
<evidence type="ECO:0000256" key="4">
    <source>
        <dbReference type="ARBA" id="ARBA00022909"/>
    </source>
</evidence>
<dbReference type="AlphaFoldDB" id="A0A8S1IY82"/>
<dbReference type="Pfam" id="PF02152">
    <property type="entry name" value="FolB"/>
    <property type="match status" value="1"/>
</dbReference>
<dbReference type="PANTHER" id="PTHR42844">
    <property type="entry name" value="DIHYDRONEOPTERIN ALDOLASE 1-RELATED"/>
    <property type="match status" value="1"/>
</dbReference>
<reference evidence="10" key="1">
    <citation type="submission" date="2020-12" db="EMBL/GenBank/DDBJ databases">
        <authorList>
            <person name="Iha C."/>
        </authorList>
    </citation>
    <scope>NUCLEOTIDE SEQUENCE</scope>
</reference>
<evidence type="ECO:0000313" key="11">
    <source>
        <dbReference type="Proteomes" id="UP000708148"/>
    </source>
</evidence>
<gene>
    <name evidence="10" type="ORF">OSTQU699_LOCUS5497</name>
</gene>
<evidence type="ECO:0000256" key="3">
    <source>
        <dbReference type="ARBA" id="ARBA00005708"/>
    </source>
</evidence>
<evidence type="ECO:0000313" key="10">
    <source>
        <dbReference type="EMBL" id="CAD7700138.1"/>
    </source>
</evidence>
<evidence type="ECO:0000256" key="1">
    <source>
        <dbReference type="ARBA" id="ARBA00001353"/>
    </source>
</evidence>